<dbReference type="Proteomes" id="UP000193380">
    <property type="component" value="Unassembled WGS sequence"/>
</dbReference>
<dbReference type="EMBL" id="FR909346">
    <property type="protein sequence ID" value="CDQ89258.1"/>
    <property type="molecule type" value="Genomic_DNA"/>
</dbReference>
<dbReference type="CDD" id="cd00051">
    <property type="entry name" value="EFh"/>
    <property type="match status" value="1"/>
</dbReference>
<organism evidence="5 6">
    <name type="scientific">Oncorhynchus mykiss</name>
    <name type="common">Rainbow trout</name>
    <name type="synonym">Salmo gairdneri</name>
    <dbReference type="NCBI Taxonomy" id="8022"/>
    <lineage>
        <taxon>Eukaryota</taxon>
        <taxon>Metazoa</taxon>
        <taxon>Chordata</taxon>
        <taxon>Craniata</taxon>
        <taxon>Vertebrata</taxon>
        <taxon>Euteleostomi</taxon>
        <taxon>Actinopterygii</taxon>
        <taxon>Neopterygii</taxon>
        <taxon>Teleostei</taxon>
        <taxon>Protacanthopterygii</taxon>
        <taxon>Salmoniformes</taxon>
        <taxon>Salmonidae</taxon>
        <taxon>Salmoninae</taxon>
        <taxon>Oncorhynchus</taxon>
    </lineage>
</organism>
<feature type="domain" description="EF-hand" evidence="4">
    <location>
        <begin position="8"/>
        <end position="43"/>
    </location>
</feature>
<keyword evidence="3" id="KW-0175">Coiled coil</keyword>
<evidence type="ECO:0000313" key="5">
    <source>
        <dbReference type="EMBL" id="CDQ89258.1"/>
    </source>
</evidence>
<name>A0A060YBG1_ONCMY</name>
<keyword evidence="1" id="KW-0479">Metal-binding</keyword>
<evidence type="ECO:0000256" key="1">
    <source>
        <dbReference type="ARBA" id="ARBA00022723"/>
    </source>
</evidence>
<dbReference type="InterPro" id="IPR018247">
    <property type="entry name" value="EF_Hand_1_Ca_BS"/>
</dbReference>
<sequence>MSLPGMGRDRESLCSLFHACDVDNSGQIEKYEFIQICSELNVPPTEREHIFSKLDTDRDGTINLAEFISGFLGISEQVYCGNMESESWEVSSPAWEDFQTRMGDHAKFIPRNEQAATLYQNISMAEPRMVPQYERLIMSFTREIKQHNAEMENLALAVKRYTHTHTHSPTNAVCLKTHTVHTLQTFYHTHPQIHTHQHRYNIILCSTHTNMDILLCSTHNNTEIY</sequence>
<reference evidence="5" key="2">
    <citation type="submission" date="2014-03" db="EMBL/GenBank/DDBJ databases">
        <authorList>
            <person name="Genoscope - CEA"/>
        </authorList>
    </citation>
    <scope>NUCLEOTIDE SEQUENCE</scope>
</reference>
<evidence type="ECO:0000259" key="4">
    <source>
        <dbReference type="PROSITE" id="PS50222"/>
    </source>
</evidence>
<dbReference type="STRING" id="8022.A0A060YBG1"/>
<dbReference type="Pfam" id="PF13499">
    <property type="entry name" value="EF-hand_7"/>
    <property type="match status" value="1"/>
</dbReference>
<dbReference type="Gene3D" id="1.10.238.10">
    <property type="entry name" value="EF-hand"/>
    <property type="match status" value="1"/>
</dbReference>
<dbReference type="PaxDb" id="8022-A0A060YBG1"/>
<accession>A0A060YBG1</accession>
<gene>
    <name evidence="5" type="ORF">GSONMT00003797001</name>
</gene>
<dbReference type="PROSITE" id="PS50222">
    <property type="entry name" value="EF_HAND_2"/>
    <property type="match status" value="2"/>
</dbReference>
<proteinExistence type="predicted"/>
<evidence type="ECO:0000256" key="2">
    <source>
        <dbReference type="ARBA" id="ARBA00022837"/>
    </source>
</evidence>
<keyword evidence="2" id="KW-0106">Calcium</keyword>
<dbReference type="SUPFAM" id="SSF47473">
    <property type="entry name" value="EF-hand"/>
    <property type="match status" value="1"/>
</dbReference>
<dbReference type="GO" id="GO:0005509">
    <property type="term" value="F:calcium ion binding"/>
    <property type="evidence" value="ECO:0007669"/>
    <property type="project" value="InterPro"/>
</dbReference>
<dbReference type="InterPro" id="IPR011992">
    <property type="entry name" value="EF-hand-dom_pair"/>
</dbReference>
<evidence type="ECO:0000313" key="6">
    <source>
        <dbReference type="Proteomes" id="UP000193380"/>
    </source>
</evidence>
<dbReference type="InterPro" id="IPR002048">
    <property type="entry name" value="EF_hand_dom"/>
</dbReference>
<dbReference type="SMART" id="SM00054">
    <property type="entry name" value="EFh"/>
    <property type="match status" value="2"/>
</dbReference>
<evidence type="ECO:0000256" key="3">
    <source>
        <dbReference type="SAM" id="Coils"/>
    </source>
</evidence>
<reference evidence="5" key="1">
    <citation type="journal article" date="2014" name="Nat. Commun.">
        <title>The rainbow trout genome provides novel insights into evolution after whole-genome duplication in vertebrates.</title>
        <authorList>
            <person name="Berthelot C."/>
            <person name="Brunet F."/>
            <person name="Chalopin D."/>
            <person name="Juanchich A."/>
            <person name="Bernard M."/>
            <person name="Noel B."/>
            <person name="Bento P."/>
            <person name="Da Silva C."/>
            <person name="Labadie K."/>
            <person name="Alberti A."/>
            <person name="Aury J.M."/>
            <person name="Louis A."/>
            <person name="Dehais P."/>
            <person name="Bardou P."/>
            <person name="Montfort J."/>
            <person name="Klopp C."/>
            <person name="Cabau C."/>
            <person name="Gaspin C."/>
            <person name="Thorgaard G.H."/>
            <person name="Boussaha M."/>
            <person name="Quillet E."/>
            <person name="Guyomard R."/>
            <person name="Galiana D."/>
            <person name="Bobe J."/>
            <person name="Volff J.N."/>
            <person name="Genet C."/>
            <person name="Wincker P."/>
            <person name="Jaillon O."/>
            <person name="Roest Crollius H."/>
            <person name="Guiguen Y."/>
        </authorList>
    </citation>
    <scope>NUCLEOTIDE SEQUENCE [LARGE SCALE GENOMIC DNA]</scope>
</reference>
<dbReference type="AlphaFoldDB" id="A0A060YBG1"/>
<feature type="coiled-coil region" evidence="3">
    <location>
        <begin position="137"/>
        <end position="164"/>
    </location>
</feature>
<protein>
    <recommendedName>
        <fullName evidence="4">EF-hand domain-containing protein</fullName>
    </recommendedName>
</protein>
<dbReference type="PROSITE" id="PS00018">
    <property type="entry name" value="EF_HAND_1"/>
    <property type="match status" value="2"/>
</dbReference>
<feature type="domain" description="EF-hand" evidence="4">
    <location>
        <begin position="48"/>
        <end position="77"/>
    </location>
</feature>